<keyword evidence="2" id="KW-1185">Reference proteome</keyword>
<proteinExistence type="predicted"/>
<evidence type="ECO:0000313" key="2">
    <source>
        <dbReference type="Proteomes" id="UP000236454"/>
    </source>
</evidence>
<dbReference type="EMBL" id="FPAS01000002">
    <property type="protein sequence ID" value="SFT66445.1"/>
    <property type="molecule type" value="Genomic_DNA"/>
</dbReference>
<dbReference type="Proteomes" id="UP000236454">
    <property type="component" value="Unassembled WGS sequence"/>
</dbReference>
<sequence length="240" mass="28063">MIKKIKSLIAEFRNYQQIQISKLEELEWAHVYHDSIRGNELLEKLPLNIGRWAGNYSFFYVLHRILKETEHKAILELGLGESSKFVTTCLKSYKKSSVHTIVEHDDIWRNRFLVQNELNPNSKVEIFPLKEKFVNDEKYNSFDGLTDKDLSEYSLFIVDGPFGSNRYSRFDIVQIVKGFLKDKEFIILIDDYNRPGEVETVDELLNCLNENDVKYQVGVYKGGKHQIVIASNHYSFLTTL</sequence>
<accession>A0A1I6ZV17</accession>
<dbReference type="InterPro" id="IPR029063">
    <property type="entry name" value="SAM-dependent_MTases_sf"/>
</dbReference>
<organism evidence="1 2">
    <name type="scientific">Lishizhenia tianjinensis</name>
    <dbReference type="NCBI Taxonomy" id="477690"/>
    <lineage>
        <taxon>Bacteria</taxon>
        <taxon>Pseudomonadati</taxon>
        <taxon>Bacteroidota</taxon>
        <taxon>Flavobacteriia</taxon>
        <taxon>Flavobacteriales</taxon>
        <taxon>Crocinitomicaceae</taxon>
        <taxon>Lishizhenia</taxon>
    </lineage>
</organism>
<dbReference type="AlphaFoldDB" id="A0A1I6ZV17"/>
<protein>
    <recommendedName>
        <fullName evidence="3">Methyltransferase domain-containing protein</fullName>
    </recommendedName>
</protein>
<evidence type="ECO:0000313" key="1">
    <source>
        <dbReference type="EMBL" id="SFT66445.1"/>
    </source>
</evidence>
<evidence type="ECO:0008006" key="3">
    <source>
        <dbReference type="Google" id="ProtNLM"/>
    </source>
</evidence>
<dbReference type="Gene3D" id="3.40.50.150">
    <property type="entry name" value="Vaccinia Virus protein VP39"/>
    <property type="match status" value="1"/>
</dbReference>
<gene>
    <name evidence="1" type="ORF">SAMN05216474_1637</name>
</gene>
<dbReference type="RefSeq" id="WP_090248108.1">
    <property type="nucleotide sequence ID" value="NZ_FPAS01000002.1"/>
</dbReference>
<name>A0A1I6ZV17_9FLAO</name>
<dbReference type="OrthoDB" id="668882at2"/>
<dbReference type="STRING" id="477690.SAMN05216474_1637"/>
<reference evidence="1 2" key="1">
    <citation type="submission" date="2016-10" db="EMBL/GenBank/DDBJ databases">
        <authorList>
            <person name="de Groot N.N."/>
        </authorList>
    </citation>
    <scope>NUCLEOTIDE SEQUENCE [LARGE SCALE GENOMIC DNA]</scope>
    <source>
        <strain evidence="1 2">CGMCC 1.7005</strain>
    </source>
</reference>